<dbReference type="PATRIC" id="fig|1188261.3.peg.3232"/>
<dbReference type="RefSeq" id="WP_022629295.1">
    <property type="nucleotide sequence ID" value="NZ_ATAE01000042.1"/>
</dbReference>
<keyword evidence="1" id="KW-0732">Signal</keyword>
<sequence>MKAITFGLLLSLLIIAGCSNADYDLDEVVAVLEGEEIQAKDVLTLYPLDDEGIRNYVLGEVLVQESKNMGIFISEEEIENNKMALYPGLEPQEIYESLPEEEKAFYEEQTEILDVTPEEYYEIWLDVHHTHSAYIQAYINKVIFNSELEEDLDLMDLEDLEIMDQRIDDHMNELVELYKQSGKLTVM</sequence>
<evidence type="ECO:0000256" key="1">
    <source>
        <dbReference type="SAM" id="SignalP"/>
    </source>
</evidence>
<proteinExistence type="predicted"/>
<feature type="signal peptide" evidence="1">
    <location>
        <begin position="1"/>
        <end position="21"/>
    </location>
</feature>
<comment type="caution">
    <text evidence="2">The sequence shown here is derived from an EMBL/GenBank/DDBJ whole genome shotgun (WGS) entry which is preliminary data.</text>
</comment>
<evidence type="ECO:0000313" key="3">
    <source>
        <dbReference type="Proteomes" id="UP000017170"/>
    </source>
</evidence>
<dbReference type="EMBL" id="ATAE01000042">
    <property type="protein sequence ID" value="ERN51843.1"/>
    <property type="molecule type" value="Genomic_DNA"/>
</dbReference>
<evidence type="ECO:0008006" key="4">
    <source>
        <dbReference type="Google" id="ProtNLM"/>
    </source>
</evidence>
<evidence type="ECO:0000313" key="2">
    <source>
        <dbReference type="EMBL" id="ERN51843.1"/>
    </source>
</evidence>
<keyword evidence="3" id="KW-1185">Reference proteome</keyword>
<organism evidence="2 3">
    <name type="scientific">Alkalihalophilus marmarensis DSM 21297</name>
    <dbReference type="NCBI Taxonomy" id="1188261"/>
    <lineage>
        <taxon>Bacteria</taxon>
        <taxon>Bacillati</taxon>
        <taxon>Bacillota</taxon>
        <taxon>Bacilli</taxon>
        <taxon>Bacillales</taxon>
        <taxon>Bacillaceae</taxon>
        <taxon>Alkalihalophilus</taxon>
    </lineage>
</organism>
<dbReference type="AlphaFoldDB" id="U6SJV8"/>
<name>U6SJV8_9BACI</name>
<protein>
    <recommendedName>
        <fullName evidence="4">SurA N-terminal domain-containing protein</fullName>
    </recommendedName>
</protein>
<reference evidence="2 3" key="1">
    <citation type="journal article" date="2013" name="Genome Announc.">
        <title>Genome Sequence of the Extreme Obligate Alkaliphile Bacillus marmarensis Strain DSM 21297.</title>
        <authorList>
            <person name="Wernick D.G."/>
            <person name="Choi K.Y."/>
            <person name="Tat C.A."/>
            <person name="Lafontaine Rivera J.G."/>
            <person name="Liao J.C."/>
        </authorList>
    </citation>
    <scope>NUCLEOTIDE SEQUENCE [LARGE SCALE GENOMIC DNA]</scope>
    <source>
        <strain evidence="2 3">DSM 21297</strain>
    </source>
</reference>
<feature type="chain" id="PRO_5039066852" description="SurA N-terminal domain-containing protein" evidence="1">
    <location>
        <begin position="22"/>
        <end position="187"/>
    </location>
</feature>
<accession>U6SJV8</accession>
<gene>
    <name evidence="2" type="ORF">A33I_18705</name>
</gene>
<dbReference type="PROSITE" id="PS51257">
    <property type="entry name" value="PROKAR_LIPOPROTEIN"/>
    <property type="match status" value="1"/>
</dbReference>
<dbReference type="Proteomes" id="UP000017170">
    <property type="component" value="Unassembled WGS sequence"/>
</dbReference>